<protein>
    <recommendedName>
        <fullName evidence="2">Knottins-like domain-containing protein</fullName>
    </recommendedName>
</protein>
<evidence type="ECO:0000259" key="2">
    <source>
        <dbReference type="Pfam" id="PF00304"/>
    </source>
</evidence>
<dbReference type="Pfam" id="PF00304">
    <property type="entry name" value="Gamma-thionin"/>
    <property type="match status" value="1"/>
</dbReference>
<keyword evidence="1" id="KW-0732">Signal</keyword>
<dbReference type="GO" id="GO:0006952">
    <property type="term" value="P:defense response"/>
    <property type="evidence" value="ECO:0000318"/>
    <property type="project" value="GO_Central"/>
</dbReference>
<dbReference type="Gramene" id="TraesWEE_scaffold_008165_01G000100.1">
    <property type="protein sequence ID" value="TraesWEE_scaffold_008165_01G000100.1"/>
    <property type="gene ID" value="TraesWEE_scaffold_008165_01G000100"/>
</dbReference>
<dbReference type="Gramene" id="TraesRN6D0100609000.1">
    <property type="protein sequence ID" value="TraesRN6D0100609000.1"/>
    <property type="gene ID" value="TraesRN6D0100609000"/>
</dbReference>
<dbReference type="Gramene" id="TraesLDM6D03G03748760.1">
    <property type="protein sequence ID" value="TraesLDM6D03G03748760.1"/>
    <property type="gene ID" value="TraesLDM6D03G03748760"/>
</dbReference>
<name>A0A3B6QIF4_WHEAT</name>
<feature type="signal peptide" evidence="1">
    <location>
        <begin position="1"/>
        <end position="26"/>
    </location>
</feature>
<dbReference type="SMR" id="A0A3B6QIF4"/>
<reference evidence="3" key="2">
    <citation type="submission" date="2018-10" db="UniProtKB">
        <authorList>
            <consortium name="EnsemblPlants"/>
        </authorList>
    </citation>
    <scope>IDENTIFICATION</scope>
</reference>
<dbReference type="Gramene" id="TraesCLE_scaffold_005115_01G000100.1">
    <property type="protein sequence ID" value="TraesCLE_scaffold_005115_01G000100.1"/>
    <property type="gene ID" value="TraesCLE_scaffold_005115_01G000100"/>
</dbReference>
<dbReference type="InterPro" id="IPR036574">
    <property type="entry name" value="Scorpion_toxin-like_sf"/>
</dbReference>
<evidence type="ECO:0000313" key="4">
    <source>
        <dbReference type="Proteomes" id="UP000019116"/>
    </source>
</evidence>
<dbReference type="Gramene" id="TraesSYM6D03G03692460.1">
    <property type="protein sequence ID" value="TraesSYM6D03G03692460.1"/>
    <property type="gene ID" value="TraesSYM6D03G03692460"/>
</dbReference>
<dbReference type="Gramene" id="TraesCS6D02G234800.1">
    <property type="protein sequence ID" value="TraesCS6D02G234800.1"/>
    <property type="gene ID" value="TraesCS6D02G234800"/>
</dbReference>
<dbReference type="EnsemblPlants" id="TraesCS6D02G234800.1">
    <property type="protein sequence ID" value="TraesCS6D02G234800.1"/>
    <property type="gene ID" value="TraesCS6D02G234800"/>
</dbReference>
<keyword evidence="4" id="KW-1185">Reference proteome</keyword>
<dbReference type="SUPFAM" id="SSF57095">
    <property type="entry name" value="Scorpion toxin-like"/>
    <property type="match status" value="1"/>
</dbReference>
<dbReference type="AlphaFoldDB" id="A0A3B6QIF4"/>
<sequence length="78" mass="8707">MGFIKVTSLLCLLLLTPLLLVPGSEAKTCTSYSRTYMSLLCKKDSCVEACHKEGFTNGFCFVFPEPIMLICFCEKIVE</sequence>
<dbReference type="Proteomes" id="UP000019116">
    <property type="component" value="Chromosome 6D"/>
</dbReference>
<feature type="domain" description="Knottins-like" evidence="2">
    <location>
        <begin position="27"/>
        <end position="75"/>
    </location>
</feature>
<dbReference type="Gene3D" id="3.30.30.10">
    <property type="entry name" value="Knottin, scorpion toxin-like"/>
    <property type="match status" value="1"/>
</dbReference>
<dbReference type="Gramene" id="TraesARI6D03G03709030.1">
    <property type="protein sequence ID" value="TraesARI6D03G03709030.1"/>
    <property type="gene ID" value="TraesARI6D03G03709030"/>
</dbReference>
<reference evidence="3" key="1">
    <citation type="submission" date="2018-08" db="EMBL/GenBank/DDBJ databases">
        <authorList>
            <person name="Rossello M."/>
        </authorList>
    </citation>
    <scope>NUCLEOTIDE SEQUENCE [LARGE SCALE GENOMIC DNA]</scope>
    <source>
        <strain evidence="3">cv. Chinese Spring</strain>
    </source>
</reference>
<feature type="chain" id="PRO_5043179584" description="Knottins-like domain-containing protein" evidence="1">
    <location>
        <begin position="27"/>
        <end position="78"/>
    </location>
</feature>
<evidence type="ECO:0000313" key="3">
    <source>
        <dbReference type="EnsemblPlants" id="TraesCS6D02G234800.1"/>
    </source>
</evidence>
<accession>A0A3B6QIF4</accession>
<dbReference type="Gramene" id="TraesCS6D03G0574100.1">
    <property type="protein sequence ID" value="TraesCS6D03G0574100.1.CDS"/>
    <property type="gene ID" value="TraesCS6D03G0574100"/>
</dbReference>
<evidence type="ECO:0000256" key="1">
    <source>
        <dbReference type="SAM" id="SignalP"/>
    </source>
</evidence>
<organism evidence="3">
    <name type="scientific">Triticum aestivum</name>
    <name type="common">Wheat</name>
    <dbReference type="NCBI Taxonomy" id="4565"/>
    <lineage>
        <taxon>Eukaryota</taxon>
        <taxon>Viridiplantae</taxon>
        <taxon>Streptophyta</taxon>
        <taxon>Embryophyta</taxon>
        <taxon>Tracheophyta</taxon>
        <taxon>Spermatophyta</taxon>
        <taxon>Magnoliopsida</taxon>
        <taxon>Liliopsida</taxon>
        <taxon>Poales</taxon>
        <taxon>Poaceae</taxon>
        <taxon>BOP clade</taxon>
        <taxon>Pooideae</taxon>
        <taxon>Triticodae</taxon>
        <taxon>Triticeae</taxon>
        <taxon>Triticinae</taxon>
        <taxon>Triticum</taxon>
    </lineage>
</organism>
<dbReference type="Gramene" id="TraesNOR6D03G03785450.1">
    <property type="protein sequence ID" value="TraesNOR6D03G03785450.1"/>
    <property type="gene ID" value="TraesNOR6D03G03785450"/>
</dbReference>
<dbReference type="Gramene" id="TraesCAD_scaffold_011183_01G000100.1">
    <property type="protein sequence ID" value="TraesCAD_scaffold_011183_01G000100.1"/>
    <property type="gene ID" value="TraesCAD_scaffold_011183_01G000100"/>
</dbReference>
<dbReference type="Gramene" id="TraesPARA_EIv1.0_2157920.1">
    <property type="protein sequence ID" value="TraesPARA_EIv1.0_2157920.1.CDS"/>
    <property type="gene ID" value="TraesPARA_EIv1.0_2157920"/>
</dbReference>
<proteinExistence type="predicted"/>
<dbReference type="Gramene" id="TraesJUL6D03G03777800.1">
    <property type="protein sequence ID" value="TraesJUL6D03G03777800.1"/>
    <property type="gene ID" value="TraesJUL6D03G03777800"/>
</dbReference>
<dbReference type="InterPro" id="IPR003614">
    <property type="entry name" value="Knottins"/>
</dbReference>
<dbReference type="Gramene" id="TraesROB_scaffold_011001_01G000100.1">
    <property type="protein sequence ID" value="TraesROB_scaffold_011001_01G000100.1"/>
    <property type="gene ID" value="TraesROB_scaffold_011001_01G000100"/>
</dbReference>